<gene>
    <name evidence="3" type="ORF">GPA27_16345</name>
</gene>
<protein>
    <submittedName>
        <fullName evidence="3">DUF3883 domain-containing protein</fullName>
    </submittedName>
</protein>
<comment type="caution">
    <text evidence="3">The sequence shown here is derived from an EMBL/GenBank/DDBJ whole genome shotgun (WGS) entry which is preliminary data.</text>
</comment>
<dbReference type="Pfam" id="PF13020">
    <property type="entry name" value="NOV_C"/>
    <property type="match status" value="1"/>
</dbReference>
<dbReference type="EMBL" id="WTVS01000035">
    <property type="protein sequence ID" value="NMF98950.1"/>
    <property type="molecule type" value="Genomic_DNA"/>
</dbReference>
<dbReference type="InterPro" id="IPR058807">
    <property type="entry name" value="ScoMcrA_N"/>
</dbReference>
<dbReference type="Proteomes" id="UP000634522">
    <property type="component" value="Unassembled WGS sequence"/>
</dbReference>
<sequence length="375" mass="42738">MSIHDIRDARAIRAAMAEYDRVGRTYFLEKYGFGKAREYMLRDIATGRLYDSKAIVGAAYGYAFPEHGPLQASEFSGGEATVESLLAGLGFEVVRVGQDWSREEVEATVADYFEMLRLEATGQPYNKSEHNETLRQRLKARSKASIEMKHQNISAVLDQLGLPYIRGYKPRSNLQDLLREVVIAQVQGSQEVLRVVVDAIEDRTEPGNRNYRGVLIKAPQPEATQQRGRRERMPRRLDYAAQDERNRRLGRNGESWVLGYEEARLDDEARPDLAARIDWVSDRCGDGTGYDILSYEPDEVARFIEVKTTNGSPLTPFIVSQNEVEFSEEAEDAFCLYRVFDFAQAPRLFILRGPLTTSVHLEALDYRARLRALRQ</sequence>
<feature type="domain" description="ScoMcrA-like N-terminal head" evidence="2">
    <location>
        <begin position="8"/>
        <end position="94"/>
    </location>
</feature>
<keyword evidence="4" id="KW-1185">Reference proteome</keyword>
<evidence type="ECO:0000313" key="3">
    <source>
        <dbReference type="EMBL" id="NMF98950.1"/>
    </source>
</evidence>
<dbReference type="Pfam" id="PF26345">
    <property type="entry name" value="ScoMcrA_N"/>
    <property type="match status" value="1"/>
</dbReference>
<organism evidence="3 4">
    <name type="scientific">Aromatoleum toluolicum</name>
    <dbReference type="NCBI Taxonomy" id="90060"/>
    <lineage>
        <taxon>Bacteria</taxon>
        <taxon>Pseudomonadati</taxon>
        <taxon>Pseudomonadota</taxon>
        <taxon>Betaproteobacteria</taxon>
        <taxon>Rhodocyclales</taxon>
        <taxon>Rhodocyclaceae</taxon>
        <taxon>Aromatoleum</taxon>
    </lineage>
</organism>
<name>A0ABX1NIF2_9RHOO</name>
<evidence type="ECO:0000313" key="4">
    <source>
        <dbReference type="Proteomes" id="UP000634522"/>
    </source>
</evidence>
<reference evidence="3 4" key="1">
    <citation type="submission" date="2019-12" db="EMBL/GenBank/DDBJ databases">
        <title>Comparative genomics gives insights into the taxonomy of the Azoarcus-Aromatoleum group and reveals separate origins of nif in the plant-associated Azoarcus and non-plant-associated Aromatoleum sub-groups.</title>
        <authorList>
            <person name="Lafos M."/>
            <person name="Maluk M."/>
            <person name="Batista M."/>
            <person name="Junghare M."/>
            <person name="Carmona M."/>
            <person name="Faoro H."/>
            <person name="Cruz L.M."/>
            <person name="Battistoni F."/>
            <person name="De Souza E."/>
            <person name="Pedrosa F."/>
            <person name="Chen W.-M."/>
            <person name="Poole P.S."/>
            <person name="Dixon R.A."/>
            <person name="James E.K."/>
        </authorList>
    </citation>
    <scope>NUCLEOTIDE SEQUENCE [LARGE SCALE GENOMIC DNA]</scope>
    <source>
        <strain evidence="3 4">T</strain>
    </source>
</reference>
<evidence type="ECO:0000259" key="1">
    <source>
        <dbReference type="Pfam" id="PF13020"/>
    </source>
</evidence>
<dbReference type="RefSeq" id="WP_169141638.1">
    <property type="nucleotide sequence ID" value="NZ_WTVS01000035.1"/>
</dbReference>
<proteinExistence type="predicted"/>
<dbReference type="InterPro" id="IPR024975">
    <property type="entry name" value="NOV_C"/>
</dbReference>
<evidence type="ECO:0000259" key="2">
    <source>
        <dbReference type="Pfam" id="PF26345"/>
    </source>
</evidence>
<accession>A0ABX1NIF2</accession>
<feature type="domain" description="Protein NO VEIN C-terminal" evidence="1">
    <location>
        <begin position="254"/>
        <end position="350"/>
    </location>
</feature>